<dbReference type="EMBL" id="CABITT030000003">
    <property type="protein sequence ID" value="VVA96307.1"/>
    <property type="molecule type" value="Genomic_DNA"/>
</dbReference>
<gene>
    <name evidence="1" type="ORF">ANE_LOCUS6752</name>
</gene>
<accession>A0A565B3X7</accession>
<evidence type="ECO:0000313" key="1">
    <source>
        <dbReference type="EMBL" id="VVA96307.1"/>
    </source>
</evidence>
<keyword evidence="2" id="KW-1185">Reference proteome</keyword>
<dbReference type="OrthoDB" id="1072090at2759"/>
<dbReference type="AlphaFoldDB" id="A0A565B3X7"/>
<reference evidence="1" key="1">
    <citation type="submission" date="2019-07" db="EMBL/GenBank/DDBJ databases">
        <authorList>
            <person name="Dittberner H."/>
        </authorList>
    </citation>
    <scope>NUCLEOTIDE SEQUENCE [LARGE SCALE GENOMIC DNA]</scope>
</reference>
<proteinExistence type="predicted"/>
<comment type="caution">
    <text evidence="1">The sequence shown here is derived from an EMBL/GenBank/DDBJ whole genome shotgun (WGS) entry which is preliminary data.</text>
</comment>
<name>A0A565B3X7_9BRAS</name>
<sequence>MNRIGNSYLETLKIPETGNMKMREHKECLLRIAPHPFGVARTFWLAKVMYKHQLMMPSLAARFHHATPPPVQRIMVAREWEDLLEGKDVLEMFSDKLARLKTQEIAIKEAPPRFSDLYRFYGCEETMEISSEIWFCDGCTCERGR</sequence>
<dbReference type="Proteomes" id="UP000489600">
    <property type="component" value="Unassembled WGS sequence"/>
</dbReference>
<evidence type="ECO:0000313" key="2">
    <source>
        <dbReference type="Proteomes" id="UP000489600"/>
    </source>
</evidence>
<organism evidence="1 2">
    <name type="scientific">Arabis nemorensis</name>
    <dbReference type="NCBI Taxonomy" id="586526"/>
    <lineage>
        <taxon>Eukaryota</taxon>
        <taxon>Viridiplantae</taxon>
        <taxon>Streptophyta</taxon>
        <taxon>Embryophyta</taxon>
        <taxon>Tracheophyta</taxon>
        <taxon>Spermatophyta</taxon>
        <taxon>Magnoliopsida</taxon>
        <taxon>eudicotyledons</taxon>
        <taxon>Gunneridae</taxon>
        <taxon>Pentapetalae</taxon>
        <taxon>rosids</taxon>
        <taxon>malvids</taxon>
        <taxon>Brassicales</taxon>
        <taxon>Brassicaceae</taxon>
        <taxon>Arabideae</taxon>
        <taxon>Arabis</taxon>
    </lineage>
</organism>
<protein>
    <submittedName>
        <fullName evidence="1">Uncharacterized protein</fullName>
    </submittedName>
</protein>